<feature type="domain" description="Glycosyltransferase 2-like" evidence="1">
    <location>
        <begin position="10"/>
        <end position="129"/>
    </location>
</feature>
<dbReference type="SUPFAM" id="SSF53448">
    <property type="entry name" value="Nucleotide-diphospho-sugar transferases"/>
    <property type="match status" value="1"/>
</dbReference>
<organism evidence="2">
    <name type="scientific">freshwater metagenome</name>
    <dbReference type="NCBI Taxonomy" id="449393"/>
    <lineage>
        <taxon>unclassified sequences</taxon>
        <taxon>metagenomes</taxon>
        <taxon>ecological metagenomes</taxon>
    </lineage>
</organism>
<dbReference type="EMBL" id="CAEZTI010000075">
    <property type="protein sequence ID" value="CAB4562569.1"/>
    <property type="molecule type" value="Genomic_DNA"/>
</dbReference>
<evidence type="ECO:0000313" key="2">
    <source>
        <dbReference type="EMBL" id="CAB4562569.1"/>
    </source>
</evidence>
<evidence type="ECO:0000259" key="1">
    <source>
        <dbReference type="Pfam" id="PF00535"/>
    </source>
</evidence>
<proteinExistence type="predicted"/>
<dbReference type="InterPro" id="IPR050256">
    <property type="entry name" value="Glycosyltransferase_2"/>
</dbReference>
<dbReference type="AlphaFoldDB" id="A0A6J6DIC8"/>
<accession>A0A6J6DIC8</accession>
<gene>
    <name evidence="2" type="ORF">UFOPK1619_00480</name>
</gene>
<name>A0A6J6DIC8_9ZZZZ</name>
<sequence length="131" mass="14732">MEKTPFAKLSVFFPMWNEQDYIERAIDAAREECEDLLAQGDIADYEMIVIDDASTDATPEIAAALAAQDPRVRVVRHEENRKLGGSMKSGFQAATGDLVLYTDADLPFDMHDVHKAIRLLRYYDADVVSAY</sequence>
<dbReference type="CDD" id="cd04179">
    <property type="entry name" value="DPM_DPG-synthase_like"/>
    <property type="match status" value="1"/>
</dbReference>
<dbReference type="Gene3D" id="3.90.550.10">
    <property type="entry name" value="Spore Coat Polysaccharide Biosynthesis Protein SpsA, Chain A"/>
    <property type="match status" value="1"/>
</dbReference>
<dbReference type="InterPro" id="IPR001173">
    <property type="entry name" value="Glyco_trans_2-like"/>
</dbReference>
<dbReference type="Pfam" id="PF00535">
    <property type="entry name" value="Glycos_transf_2"/>
    <property type="match status" value="1"/>
</dbReference>
<dbReference type="PANTHER" id="PTHR48090">
    <property type="entry name" value="UNDECAPRENYL-PHOSPHATE 4-DEOXY-4-FORMAMIDO-L-ARABINOSE TRANSFERASE-RELATED"/>
    <property type="match status" value="1"/>
</dbReference>
<reference evidence="2" key="1">
    <citation type="submission" date="2020-05" db="EMBL/GenBank/DDBJ databases">
        <authorList>
            <person name="Chiriac C."/>
            <person name="Salcher M."/>
            <person name="Ghai R."/>
            <person name="Kavagutti S V."/>
        </authorList>
    </citation>
    <scope>NUCLEOTIDE SEQUENCE</scope>
</reference>
<dbReference type="InterPro" id="IPR029044">
    <property type="entry name" value="Nucleotide-diphossugar_trans"/>
</dbReference>
<protein>
    <submittedName>
        <fullName evidence="2">Unannotated protein</fullName>
    </submittedName>
</protein>